<keyword evidence="5" id="KW-0399">Innate immunity</keyword>
<dbReference type="GO" id="GO:0016020">
    <property type="term" value="C:membrane"/>
    <property type="evidence" value="ECO:0007669"/>
    <property type="project" value="TreeGrafter"/>
</dbReference>
<dbReference type="Pfam" id="PF02014">
    <property type="entry name" value="Reeler"/>
    <property type="match status" value="1"/>
</dbReference>
<feature type="chain" id="PRO_5029780964" description="Reelin domain-containing protein" evidence="9">
    <location>
        <begin position="19"/>
        <end position="141"/>
    </location>
</feature>
<evidence type="ECO:0000313" key="12">
    <source>
        <dbReference type="Proteomes" id="UP000593567"/>
    </source>
</evidence>
<evidence type="ECO:0000256" key="3">
    <source>
        <dbReference type="ARBA" id="ARBA00022525"/>
    </source>
</evidence>
<dbReference type="CDD" id="cd08544">
    <property type="entry name" value="Reeler"/>
    <property type="match status" value="1"/>
</dbReference>
<accession>A0A7J7KCQ6</accession>
<evidence type="ECO:0000256" key="9">
    <source>
        <dbReference type="SAM" id="SignalP"/>
    </source>
</evidence>
<feature type="signal peptide" evidence="9">
    <location>
        <begin position="1"/>
        <end position="18"/>
    </location>
</feature>
<keyword evidence="8" id="KW-0044">Antibiotic</keyword>
<dbReference type="GO" id="GO:0005576">
    <property type="term" value="C:extracellular region"/>
    <property type="evidence" value="ECO:0007669"/>
    <property type="project" value="UniProtKB-SubCell"/>
</dbReference>
<dbReference type="OrthoDB" id="6418377at2759"/>
<dbReference type="Proteomes" id="UP000593567">
    <property type="component" value="Unassembled WGS sequence"/>
</dbReference>
<comment type="caution">
    <text evidence="11">The sequence shown here is derived from an EMBL/GenBank/DDBJ whole genome shotgun (WGS) entry which is preliminary data.</text>
</comment>
<feature type="domain" description="Reelin" evidence="10">
    <location>
        <begin position="5"/>
        <end position="141"/>
    </location>
</feature>
<dbReference type="PROSITE" id="PS51019">
    <property type="entry name" value="REELIN"/>
    <property type="match status" value="1"/>
</dbReference>
<evidence type="ECO:0000259" key="10">
    <source>
        <dbReference type="PROSITE" id="PS51019"/>
    </source>
</evidence>
<organism evidence="11 12">
    <name type="scientific">Bugula neritina</name>
    <name type="common">Brown bryozoan</name>
    <name type="synonym">Sertularia neritina</name>
    <dbReference type="NCBI Taxonomy" id="10212"/>
    <lineage>
        <taxon>Eukaryota</taxon>
        <taxon>Metazoa</taxon>
        <taxon>Spiralia</taxon>
        <taxon>Lophotrochozoa</taxon>
        <taxon>Bryozoa</taxon>
        <taxon>Gymnolaemata</taxon>
        <taxon>Cheilostomatida</taxon>
        <taxon>Flustrina</taxon>
        <taxon>Buguloidea</taxon>
        <taxon>Bugulidae</taxon>
        <taxon>Bugula</taxon>
    </lineage>
</organism>
<gene>
    <name evidence="11" type="ORF">EB796_006300</name>
</gene>
<evidence type="ECO:0000256" key="1">
    <source>
        <dbReference type="ARBA" id="ARBA00004613"/>
    </source>
</evidence>
<evidence type="ECO:0000256" key="8">
    <source>
        <dbReference type="ARBA" id="ARBA00023022"/>
    </source>
</evidence>
<comment type="subcellular location">
    <subcellularLocation>
        <location evidence="1">Secreted</location>
    </subcellularLocation>
</comment>
<keyword evidence="4" id="KW-0929">Antimicrobial</keyword>
<dbReference type="EMBL" id="VXIV02000884">
    <property type="protein sequence ID" value="KAF6035388.1"/>
    <property type="molecule type" value="Genomic_DNA"/>
</dbReference>
<dbReference type="GO" id="GO:0042742">
    <property type="term" value="P:defense response to bacterium"/>
    <property type="evidence" value="ECO:0007669"/>
    <property type="project" value="UniProtKB-KW"/>
</dbReference>
<evidence type="ECO:0000256" key="5">
    <source>
        <dbReference type="ARBA" id="ARBA00022588"/>
    </source>
</evidence>
<name>A0A7J7KCQ6_BUGNE</name>
<evidence type="ECO:0000256" key="4">
    <source>
        <dbReference type="ARBA" id="ARBA00022529"/>
    </source>
</evidence>
<dbReference type="AlphaFoldDB" id="A0A7J7KCQ6"/>
<evidence type="ECO:0000256" key="6">
    <source>
        <dbReference type="ARBA" id="ARBA00022729"/>
    </source>
</evidence>
<comment type="similarity">
    <text evidence="2">Belongs to the insect defense protein family.</text>
</comment>
<keyword evidence="12" id="KW-1185">Reference proteome</keyword>
<proteinExistence type="inferred from homology"/>
<sequence length="141" mass="15194">MDLRSILALSVLISTASAWPSGAPAEACRTRTPSHGVPAQTSTCPFDFVGLGWIPGQFTSMGIFPTAVGSSLKFRGFLASVYKDDEPIGEMRPGNSDKNLVKTACNGKSSITHSSNQDKDEIFFEWKAPATLQPTDEVELR</sequence>
<dbReference type="GO" id="GO:0045087">
    <property type="term" value="P:innate immune response"/>
    <property type="evidence" value="ECO:0007669"/>
    <property type="project" value="UniProtKB-KW"/>
</dbReference>
<evidence type="ECO:0000256" key="2">
    <source>
        <dbReference type="ARBA" id="ARBA00008501"/>
    </source>
</evidence>
<reference evidence="11" key="1">
    <citation type="submission" date="2020-06" db="EMBL/GenBank/DDBJ databases">
        <title>Draft genome of Bugula neritina, a colonial animal packing powerful symbionts and potential medicines.</title>
        <authorList>
            <person name="Rayko M."/>
        </authorList>
    </citation>
    <scope>NUCLEOTIDE SEQUENCE [LARGE SCALE GENOMIC DNA]</scope>
    <source>
        <strain evidence="11">Kwan_BN1</strain>
    </source>
</reference>
<evidence type="ECO:0000313" key="11">
    <source>
        <dbReference type="EMBL" id="KAF6035388.1"/>
    </source>
</evidence>
<dbReference type="PANTHER" id="PTHR45828:SF9">
    <property type="entry name" value="CELL WALL INTEGRITY AND STRESS RESPONSE COMPONENT 4-LIKE-RELATED"/>
    <property type="match status" value="1"/>
</dbReference>
<dbReference type="InterPro" id="IPR051237">
    <property type="entry name" value="Ferric-chelate_Red/DefProt"/>
</dbReference>
<keyword evidence="6 9" id="KW-0732">Signal</keyword>
<dbReference type="InterPro" id="IPR042307">
    <property type="entry name" value="Reeler_sf"/>
</dbReference>
<evidence type="ECO:0000256" key="7">
    <source>
        <dbReference type="ARBA" id="ARBA00022859"/>
    </source>
</evidence>
<protein>
    <recommendedName>
        <fullName evidence="10">Reelin domain-containing protein</fullName>
    </recommendedName>
</protein>
<dbReference type="InterPro" id="IPR002861">
    <property type="entry name" value="Reeler_dom"/>
</dbReference>
<dbReference type="PANTHER" id="PTHR45828">
    <property type="entry name" value="CYTOCHROME B561/FERRIC REDUCTASE TRANSMEMBRANE"/>
    <property type="match status" value="1"/>
</dbReference>
<dbReference type="Gene3D" id="2.60.40.4060">
    <property type="entry name" value="Reeler domain"/>
    <property type="match status" value="1"/>
</dbReference>
<keyword evidence="7" id="KW-0391">Immunity</keyword>
<keyword evidence="3" id="KW-0964">Secreted</keyword>